<dbReference type="Gene3D" id="3.40.50.1820">
    <property type="entry name" value="alpha/beta hydrolase"/>
    <property type="match status" value="1"/>
</dbReference>
<dbReference type="AlphaFoldDB" id="A0A2W2AUB8"/>
<dbReference type="GO" id="GO:0016787">
    <property type="term" value="F:hydrolase activity"/>
    <property type="evidence" value="ECO:0007669"/>
    <property type="project" value="UniProtKB-KW"/>
</dbReference>
<dbReference type="PANTHER" id="PTHR42103">
    <property type="entry name" value="ALPHA/BETA-HYDROLASES SUPERFAMILY PROTEIN"/>
    <property type="match status" value="1"/>
</dbReference>
<evidence type="ECO:0000313" key="2">
    <source>
        <dbReference type="EMBL" id="PZF76190.1"/>
    </source>
</evidence>
<feature type="domain" description="Xaa-Pro dipeptidyl-peptidase-like" evidence="1">
    <location>
        <begin position="25"/>
        <end position="155"/>
    </location>
</feature>
<name>A0A2W2AUB8_9HYPH</name>
<protein>
    <submittedName>
        <fullName evidence="2">Alpha/beta hydrolase</fullName>
    </submittedName>
</protein>
<dbReference type="EMBL" id="QKVK01000006">
    <property type="protein sequence ID" value="PZF76190.1"/>
    <property type="molecule type" value="Genomic_DNA"/>
</dbReference>
<evidence type="ECO:0000259" key="1">
    <source>
        <dbReference type="Pfam" id="PF02129"/>
    </source>
</evidence>
<dbReference type="Pfam" id="PF02129">
    <property type="entry name" value="Peptidase_S15"/>
    <property type="match status" value="1"/>
</dbReference>
<dbReference type="Proteomes" id="UP000248795">
    <property type="component" value="Unassembled WGS sequence"/>
</dbReference>
<dbReference type="PANTHER" id="PTHR42103:SF2">
    <property type="entry name" value="AB HYDROLASE-1 DOMAIN-CONTAINING PROTEIN"/>
    <property type="match status" value="1"/>
</dbReference>
<keyword evidence="2" id="KW-0378">Hydrolase</keyword>
<organism evidence="2 3">
    <name type="scientific">Aestuariivirga litoralis</name>
    <dbReference type="NCBI Taxonomy" id="2650924"/>
    <lineage>
        <taxon>Bacteria</taxon>
        <taxon>Pseudomonadati</taxon>
        <taxon>Pseudomonadota</taxon>
        <taxon>Alphaproteobacteria</taxon>
        <taxon>Hyphomicrobiales</taxon>
        <taxon>Aestuariivirgaceae</taxon>
        <taxon>Aestuariivirga</taxon>
    </lineage>
</organism>
<accession>A0A2W2AUB8</accession>
<comment type="caution">
    <text evidence="2">The sequence shown here is derived from an EMBL/GenBank/DDBJ whole genome shotgun (WGS) entry which is preliminary data.</text>
</comment>
<dbReference type="InterPro" id="IPR029058">
    <property type="entry name" value="AB_hydrolase_fold"/>
</dbReference>
<keyword evidence="3" id="KW-1185">Reference proteome</keyword>
<dbReference type="SUPFAM" id="SSF53474">
    <property type="entry name" value="alpha/beta-Hydrolases"/>
    <property type="match status" value="1"/>
</dbReference>
<evidence type="ECO:0000313" key="3">
    <source>
        <dbReference type="Proteomes" id="UP000248795"/>
    </source>
</evidence>
<reference evidence="3" key="1">
    <citation type="submission" date="2018-06" db="EMBL/GenBank/DDBJ databases">
        <title>Aestuariibacter litoralis strain KCTC 52945T.</title>
        <authorList>
            <person name="Li X."/>
            <person name="Salam N."/>
            <person name="Li J.-L."/>
            <person name="Chen Y.-M."/>
            <person name="Yang Z.-W."/>
            <person name="Zhang L.-Y."/>
            <person name="Han M.-X."/>
            <person name="Xiao M."/>
            <person name="Li W.-J."/>
        </authorList>
    </citation>
    <scope>NUCLEOTIDE SEQUENCE [LARGE SCALE GENOMIC DNA]</scope>
    <source>
        <strain evidence="3">KCTC 52945</strain>
    </source>
</reference>
<proteinExistence type="predicted"/>
<dbReference type="RefSeq" id="WP_111199027.1">
    <property type="nucleotide sequence ID" value="NZ_QKVK01000006.1"/>
</dbReference>
<sequence>MPEVIFSGPAGRIEARYHHSKAAGSPIAILLHPHPTFGGTMNNPIVHAMYQMFQSRGFSVLRFNFRGVGRSQGVFENGAGELSDAASALDWLQSFNREAKICWIAGVSFGAWISMQLLMRRPEISGFISVAPLAKHYDFSFLAPCPASGLFVNGEKDTVTSPEAVHSLVSKLKTQKGITVEHKVIPGANHFFQDKIDELTKTCSTYLDKRLAAEGQL</sequence>
<dbReference type="InterPro" id="IPR000383">
    <property type="entry name" value="Xaa-Pro-like_dom"/>
</dbReference>
<gene>
    <name evidence="2" type="ORF">DK847_13365</name>
</gene>